<dbReference type="Pfam" id="PF04397">
    <property type="entry name" value="LytTR"/>
    <property type="match status" value="1"/>
</dbReference>
<dbReference type="OrthoDB" id="7028951at2"/>
<accession>A0A1H3JVM4</accession>
<evidence type="ECO:0000313" key="3">
    <source>
        <dbReference type="EMBL" id="SDY43986.1"/>
    </source>
</evidence>
<keyword evidence="1" id="KW-0812">Transmembrane</keyword>
<dbReference type="AlphaFoldDB" id="A0A1H3JVM4"/>
<dbReference type="Proteomes" id="UP000199026">
    <property type="component" value="Unassembled WGS sequence"/>
</dbReference>
<feature type="transmembrane region" description="Helical" evidence="1">
    <location>
        <begin position="21"/>
        <end position="39"/>
    </location>
</feature>
<dbReference type="PROSITE" id="PS50930">
    <property type="entry name" value="HTH_LYTTR"/>
    <property type="match status" value="1"/>
</dbReference>
<dbReference type="RefSeq" id="WP_089889593.1">
    <property type="nucleotide sequence ID" value="NZ_CALJFH010000002.1"/>
</dbReference>
<sequence length="255" mass="27429">MKDSPTHSALRELRRIFSAPRTFVALAGTVLFLAVSGPFGTYESLAFAPRLAYWAFTAPLTFALGTFTATLVARRFKGQGPIWFTPSMVAVSTALSVGALVLLLNWVAFGAAPTNLPYSSSLLGAVFITAALIALALYYISNQTSVMPKGPPPLLARLEFAKRGPLVSLSVQDHYVEVVTTKGASLLLMRLTDAIKETGTDTGLQVHRSHWVATTQIANITREGDKARITLKDGRDIPAARSYIPALKDAGLLPR</sequence>
<feature type="transmembrane region" description="Helical" evidence="1">
    <location>
        <begin position="84"/>
        <end position="109"/>
    </location>
</feature>
<dbReference type="InterPro" id="IPR007492">
    <property type="entry name" value="LytTR_DNA-bd_dom"/>
</dbReference>
<name>A0A1H3JVM4_9RHOB</name>
<dbReference type="GO" id="GO:0003677">
    <property type="term" value="F:DNA binding"/>
    <property type="evidence" value="ECO:0007669"/>
    <property type="project" value="InterPro"/>
</dbReference>
<dbReference type="GeneID" id="78124270"/>
<gene>
    <name evidence="3" type="ORF">SAMN05444486_102195</name>
</gene>
<reference evidence="3 4" key="1">
    <citation type="submission" date="2016-10" db="EMBL/GenBank/DDBJ databases">
        <authorList>
            <person name="de Groot N.N."/>
        </authorList>
    </citation>
    <scope>NUCLEOTIDE SEQUENCE [LARGE SCALE GENOMIC DNA]</scope>
    <source>
        <strain evidence="3 4">DSM 24677</strain>
    </source>
</reference>
<dbReference type="EMBL" id="FNPR01000002">
    <property type="protein sequence ID" value="SDY43986.1"/>
    <property type="molecule type" value="Genomic_DNA"/>
</dbReference>
<keyword evidence="4" id="KW-1185">Reference proteome</keyword>
<feature type="domain" description="HTH LytTR-type" evidence="2">
    <location>
        <begin position="169"/>
        <end position="253"/>
    </location>
</feature>
<dbReference type="SMART" id="SM00850">
    <property type="entry name" value="LytTR"/>
    <property type="match status" value="1"/>
</dbReference>
<keyword evidence="1" id="KW-0472">Membrane</keyword>
<evidence type="ECO:0000259" key="2">
    <source>
        <dbReference type="PROSITE" id="PS50930"/>
    </source>
</evidence>
<dbReference type="STRING" id="576131.SAMN05444486_102195"/>
<dbReference type="Gene3D" id="2.40.50.1020">
    <property type="entry name" value="LytTr DNA-binding domain"/>
    <property type="match status" value="1"/>
</dbReference>
<keyword evidence="1" id="KW-1133">Transmembrane helix</keyword>
<feature type="transmembrane region" description="Helical" evidence="1">
    <location>
        <begin position="51"/>
        <end position="72"/>
    </location>
</feature>
<proteinExistence type="predicted"/>
<protein>
    <submittedName>
        <fullName evidence="3">Transcriptional regulator, LytTR family</fullName>
    </submittedName>
</protein>
<organism evidence="3 4">
    <name type="scientific">Lentibacter algarum</name>
    <dbReference type="NCBI Taxonomy" id="576131"/>
    <lineage>
        <taxon>Bacteria</taxon>
        <taxon>Pseudomonadati</taxon>
        <taxon>Pseudomonadota</taxon>
        <taxon>Alphaproteobacteria</taxon>
        <taxon>Rhodobacterales</taxon>
        <taxon>Roseobacteraceae</taxon>
        <taxon>Lentibacter</taxon>
    </lineage>
</organism>
<evidence type="ECO:0000313" key="4">
    <source>
        <dbReference type="Proteomes" id="UP000199026"/>
    </source>
</evidence>
<feature type="transmembrane region" description="Helical" evidence="1">
    <location>
        <begin position="121"/>
        <end position="140"/>
    </location>
</feature>
<evidence type="ECO:0000256" key="1">
    <source>
        <dbReference type="SAM" id="Phobius"/>
    </source>
</evidence>